<dbReference type="OrthoDB" id="2453019at2"/>
<protein>
    <recommendedName>
        <fullName evidence="4">YtpI-like protein</fullName>
    </recommendedName>
</protein>
<dbReference type="RefSeq" id="WP_063177806.1">
    <property type="nucleotide sequence ID" value="NZ_LQNT01000001.1"/>
</dbReference>
<dbReference type="Proteomes" id="UP000076490">
    <property type="component" value="Unassembled WGS sequence"/>
</dbReference>
<dbReference type="EMBL" id="LQNT01000001">
    <property type="protein sequence ID" value="KZE39815.1"/>
    <property type="molecule type" value="Genomic_DNA"/>
</dbReference>
<keyword evidence="1" id="KW-0812">Transmembrane</keyword>
<feature type="transmembrane region" description="Helical" evidence="1">
    <location>
        <begin position="5"/>
        <end position="20"/>
    </location>
</feature>
<gene>
    <name evidence="2" type="ORF">AV656_00535</name>
</gene>
<proteinExistence type="predicted"/>
<evidence type="ECO:0008006" key="4">
    <source>
        <dbReference type="Google" id="ProtNLM"/>
    </source>
</evidence>
<feature type="transmembrane region" description="Helical" evidence="1">
    <location>
        <begin position="40"/>
        <end position="57"/>
    </location>
</feature>
<keyword evidence="1" id="KW-1133">Transmembrane helix</keyword>
<dbReference type="AlphaFoldDB" id="A0A161R955"/>
<keyword evidence="1" id="KW-0472">Membrane</keyword>
<organism evidence="2 3">
    <name type="scientific">Bhargavaea cecembensis</name>
    <dbReference type="NCBI Taxonomy" id="394098"/>
    <lineage>
        <taxon>Bacteria</taxon>
        <taxon>Bacillati</taxon>
        <taxon>Bacillota</taxon>
        <taxon>Bacilli</taxon>
        <taxon>Bacillales</taxon>
        <taxon>Caryophanaceae</taxon>
        <taxon>Bhargavaea</taxon>
    </lineage>
</organism>
<reference evidence="2 3" key="1">
    <citation type="submission" date="2016-01" db="EMBL/GenBank/DDBJ databases">
        <title>Whole genome sequencing of Bhargavaea cecembensis T14.</title>
        <authorList>
            <person name="Hong K.W."/>
        </authorList>
    </citation>
    <scope>NUCLEOTIDE SEQUENCE [LARGE SCALE GENOMIC DNA]</scope>
    <source>
        <strain evidence="2 3">T14</strain>
    </source>
</reference>
<accession>A0A161R955</accession>
<evidence type="ECO:0000256" key="1">
    <source>
        <dbReference type="SAM" id="Phobius"/>
    </source>
</evidence>
<evidence type="ECO:0000313" key="3">
    <source>
        <dbReference type="Proteomes" id="UP000076490"/>
    </source>
</evidence>
<dbReference type="Pfam" id="PF14007">
    <property type="entry name" value="YtpI"/>
    <property type="match status" value="1"/>
</dbReference>
<evidence type="ECO:0000313" key="2">
    <source>
        <dbReference type="EMBL" id="KZE39815.1"/>
    </source>
</evidence>
<comment type="caution">
    <text evidence="2">The sequence shown here is derived from an EMBL/GenBank/DDBJ whole genome shotgun (WGS) entry which is preliminary data.</text>
</comment>
<name>A0A161R955_9BACL</name>
<feature type="transmembrane region" description="Helical" evidence="1">
    <location>
        <begin position="63"/>
        <end position="83"/>
    </location>
</feature>
<sequence>MLNLIFTALIIFAAVAYLYFKTKQFRTTLQAERQYHRSSASAALGAFIMLFGAHQLFLFSGVITYIVTAAFILLGLYVLVYNVKARNHYAGFLEEERRLNEK</sequence>
<dbReference type="InterPro" id="IPR025618">
    <property type="entry name" value="YtpI"/>
</dbReference>